<keyword evidence="5" id="KW-1185">Reference proteome</keyword>
<reference evidence="5" key="1">
    <citation type="journal article" date="2017" name="Nat. Ecol. Evol.">
        <title>Genome expansion and lineage-specific genetic innovations in the forest pathogenic fungi Armillaria.</title>
        <authorList>
            <person name="Sipos G."/>
            <person name="Prasanna A.N."/>
            <person name="Walter M.C."/>
            <person name="O'Connor E."/>
            <person name="Balint B."/>
            <person name="Krizsan K."/>
            <person name="Kiss B."/>
            <person name="Hess J."/>
            <person name="Varga T."/>
            <person name="Slot J."/>
            <person name="Riley R."/>
            <person name="Boka B."/>
            <person name="Rigling D."/>
            <person name="Barry K."/>
            <person name="Lee J."/>
            <person name="Mihaltcheva S."/>
            <person name="LaButti K."/>
            <person name="Lipzen A."/>
            <person name="Waldron R."/>
            <person name="Moloney N.M."/>
            <person name="Sperisen C."/>
            <person name="Kredics L."/>
            <person name="Vagvoelgyi C."/>
            <person name="Patrignani A."/>
            <person name="Fitzpatrick D."/>
            <person name="Nagy I."/>
            <person name="Doyle S."/>
            <person name="Anderson J.B."/>
            <person name="Grigoriev I.V."/>
            <person name="Gueldener U."/>
            <person name="Muensterkoetter M."/>
            <person name="Nagy L.G."/>
        </authorList>
    </citation>
    <scope>NUCLEOTIDE SEQUENCE [LARGE SCALE GENOMIC DNA]</scope>
    <source>
        <strain evidence="5">C18/9</strain>
    </source>
</reference>
<dbReference type="AlphaFoldDB" id="A0A284R360"/>
<feature type="region of interest" description="Disordered" evidence="1">
    <location>
        <begin position="126"/>
        <end position="191"/>
    </location>
</feature>
<evidence type="ECO:0008006" key="6">
    <source>
        <dbReference type="Google" id="ProtNLM"/>
    </source>
</evidence>
<dbReference type="Proteomes" id="UP000219338">
    <property type="component" value="Unassembled WGS sequence"/>
</dbReference>
<evidence type="ECO:0000313" key="4">
    <source>
        <dbReference type="EMBL" id="SJL03159.1"/>
    </source>
</evidence>
<feature type="compositionally biased region" description="Basic and acidic residues" evidence="1">
    <location>
        <begin position="297"/>
        <end position="319"/>
    </location>
</feature>
<organism evidence="4 5">
    <name type="scientific">Armillaria ostoyae</name>
    <name type="common">Armillaria root rot fungus</name>
    <dbReference type="NCBI Taxonomy" id="47428"/>
    <lineage>
        <taxon>Eukaryota</taxon>
        <taxon>Fungi</taxon>
        <taxon>Dikarya</taxon>
        <taxon>Basidiomycota</taxon>
        <taxon>Agaricomycotina</taxon>
        <taxon>Agaricomycetes</taxon>
        <taxon>Agaricomycetidae</taxon>
        <taxon>Agaricales</taxon>
        <taxon>Marasmiineae</taxon>
        <taxon>Physalacriaceae</taxon>
        <taxon>Armillaria</taxon>
    </lineage>
</organism>
<feature type="compositionally biased region" description="Low complexity" evidence="1">
    <location>
        <begin position="257"/>
        <end position="272"/>
    </location>
</feature>
<dbReference type="OrthoDB" id="3019039at2759"/>
<dbReference type="STRING" id="47428.A0A284R360"/>
<dbReference type="OMA" id="TTHESHE"/>
<feature type="region of interest" description="Disordered" evidence="1">
    <location>
        <begin position="244"/>
        <end position="375"/>
    </location>
</feature>
<dbReference type="EMBL" id="FUEG01000004">
    <property type="protein sequence ID" value="SJL03159.1"/>
    <property type="molecule type" value="Genomic_DNA"/>
</dbReference>
<feature type="signal peptide" evidence="3">
    <location>
        <begin position="1"/>
        <end position="27"/>
    </location>
</feature>
<feature type="compositionally biased region" description="Polar residues" evidence="1">
    <location>
        <begin position="162"/>
        <end position="189"/>
    </location>
</feature>
<evidence type="ECO:0000313" key="5">
    <source>
        <dbReference type="Proteomes" id="UP000219338"/>
    </source>
</evidence>
<keyword evidence="3" id="KW-0732">Signal</keyword>
<feature type="compositionally biased region" description="Pro residues" evidence="1">
    <location>
        <begin position="132"/>
        <end position="144"/>
    </location>
</feature>
<protein>
    <recommendedName>
        <fullName evidence="6">GOLD domain-containing protein</fullName>
    </recommendedName>
</protein>
<evidence type="ECO:0000256" key="3">
    <source>
        <dbReference type="SAM" id="SignalP"/>
    </source>
</evidence>
<accession>A0A284R360</accession>
<name>A0A284R360_ARMOS</name>
<feature type="chain" id="PRO_5013238847" description="GOLD domain-containing protein" evidence="3">
    <location>
        <begin position="28"/>
        <end position="497"/>
    </location>
</feature>
<feature type="transmembrane region" description="Helical" evidence="2">
    <location>
        <begin position="200"/>
        <end position="220"/>
    </location>
</feature>
<evidence type="ECO:0000256" key="1">
    <source>
        <dbReference type="SAM" id="MobiDB-lite"/>
    </source>
</evidence>
<keyword evidence="2" id="KW-0472">Membrane</keyword>
<keyword evidence="2" id="KW-1133">Transmembrane helix</keyword>
<feature type="compositionally biased region" description="Polar residues" evidence="1">
    <location>
        <begin position="358"/>
        <end position="373"/>
    </location>
</feature>
<evidence type="ECO:0000256" key="2">
    <source>
        <dbReference type="SAM" id="Phobius"/>
    </source>
</evidence>
<gene>
    <name evidence="4" type="ORF">ARMOST_06505</name>
</gene>
<proteinExistence type="predicted"/>
<feature type="compositionally biased region" description="Pro residues" evidence="1">
    <location>
        <begin position="328"/>
        <end position="340"/>
    </location>
</feature>
<feature type="compositionally biased region" description="Low complexity" evidence="1">
    <location>
        <begin position="145"/>
        <end position="161"/>
    </location>
</feature>
<sequence>MPLPPNDYVTMLSILLAFLYLTVSTRAFEISIPYFVVLNEPATAAWTRSERDQGDFVFVSRSLQSGESERLSDVPNNLSSGTISLNFTHPGCYEVGIGRFNIDFIAPRISSPVLVLEVDGNPNIPCKIETPSPKPSASSPPPDTAPSSTTSNPTTPHHASSFSATDHTAHTTIPSSASVLQPTSTSYPSDSMEETRLPQILGGVFAALSILLVILGLVLYRRHRRLKARTRDIEARENFNRRSGGLLTRPTMTRTQSPQSFSSAYISSPSSSTDEIVRLLDPSGHATGPDYTSATTHESHESNALMRRESSDIASEHSYHSLTSNPFSDPPEGPPPPELPRPNAVKRKSPVVQRPIRSGTQRSNGTIDSGTSRKTSRPESYFFMFVDGVMQPLDERSDRYRSLVLSSESSFLMPDQIVLQERADALGEEIVWLRRKVSSLPSDEKENEELLATIRMREEDLIRLDREIEGEEKRRRSDDPPHFFMDDMVMDYSRISR</sequence>
<keyword evidence="2" id="KW-0812">Transmembrane</keyword>